<sequence length="381" mass="43496">MYCHPLAELHAICERYVQCQTMATLDERLCFGNSRSMPFWLPPKNKEDYTAQQCHEKLKPFYKKLEQMESEKSGQLLACLLEQATPMNFDKQKECHRDLLAFPRYNYSGDPMARVPTQCFQGIKRRIAKECAPLKNCCNSFENCAHLENSDVALKIHQLKHFIKEFGKKCQLGVEKHFNFDAENQEENNFGEHQPTGNINITVRNLEDNIQASEARIPSERRLLVKIVTAEEEIQRLKNAGKTEDAKKLIRELEKIQNSTENSETVLTSTLSTTTEFSTTSAVAPTTEASTTSSSTVGDLSTTQIVLRNAPSFITAPQPLQDEDPPVHHPWHHPNYPKTITANQPLDLNDELKKFSHVKTLHRLVEQFKDKNPDMIPVEGM</sequence>
<name>A0AC34RAC9_9BILA</name>
<dbReference type="Proteomes" id="UP000887576">
    <property type="component" value="Unplaced"/>
</dbReference>
<evidence type="ECO:0000313" key="1">
    <source>
        <dbReference type="Proteomes" id="UP000887576"/>
    </source>
</evidence>
<evidence type="ECO:0000313" key="2">
    <source>
        <dbReference type="WBParaSite" id="JU765_v2.g5006.t1"/>
    </source>
</evidence>
<reference evidence="2" key="1">
    <citation type="submission" date="2022-11" db="UniProtKB">
        <authorList>
            <consortium name="WormBaseParasite"/>
        </authorList>
    </citation>
    <scope>IDENTIFICATION</scope>
</reference>
<proteinExistence type="predicted"/>
<organism evidence="1 2">
    <name type="scientific">Panagrolaimus sp. JU765</name>
    <dbReference type="NCBI Taxonomy" id="591449"/>
    <lineage>
        <taxon>Eukaryota</taxon>
        <taxon>Metazoa</taxon>
        <taxon>Ecdysozoa</taxon>
        <taxon>Nematoda</taxon>
        <taxon>Chromadorea</taxon>
        <taxon>Rhabditida</taxon>
        <taxon>Tylenchina</taxon>
        <taxon>Panagrolaimomorpha</taxon>
        <taxon>Panagrolaimoidea</taxon>
        <taxon>Panagrolaimidae</taxon>
        <taxon>Panagrolaimus</taxon>
    </lineage>
</organism>
<accession>A0AC34RAC9</accession>
<protein>
    <submittedName>
        <fullName evidence="2">Uncharacterized protein</fullName>
    </submittedName>
</protein>
<dbReference type="WBParaSite" id="JU765_v2.g5006.t1">
    <property type="protein sequence ID" value="JU765_v2.g5006.t1"/>
    <property type="gene ID" value="JU765_v2.g5006"/>
</dbReference>